<evidence type="ECO:0000259" key="6">
    <source>
        <dbReference type="PROSITE" id="PS51007"/>
    </source>
</evidence>
<dbReference type="AlphaFoldDB" id="A0A4Z0BGR8"/>
<name>A0A4Z0BGR8_9BURK</name>
<evidence type="ECO:0000256" key="4">
    <source>
        <dbReference type="PROSITE-ProRule" id="PRU00433"/>
    </source>
</evidence>
<evidence type="ECO:0000313" key="7">
    <source>
        <dbReference type="EMBL" id="TFY97457.1"/>
    </source>
</evidence>
<dbReference type="GO" id="GO:0009055">
    <property type="term" value="F:electron transfer activity"/>
    <property type="evidence" value="ECO:0007669"/>
    <property type="project" value="InterPro"/>
</dbReference>
<dbReference type="OrthoDB" id="9811281at2"/>
<dbReference type="GO" id="GO:0046872">
    <property type="term" value="F:metal ion binding"/>
    <property type="evidence" value="ECO:0007669"/>
    <property type="project" value="UniProtKB-KW"/>
</dbReference>
<dbReference type="Proteomes" id="UP000297564">
    <property type="component" value="Unassembled WGS sequence"/>
</dbReference>
<proteinExistence type="predicted"/>
<dbReference type="EMBL" id="SMLL01000007">
    <property type="protein sequence ID" value="TFY97457.1"/>
    <property type="molecule type" value="Genomic_DNA"/>
</dbReference>
<evidence type="ECO:0000256" key="3">
    <source>
        <dbReference type="ARBA" id="ARBA00023004"/>
    </source>
</evidence>
<evidence type="ECO:0000256" key="1">
    <source>
        <dbReference type="ARBA" id="ARBA00022617"/>
    </source>
</evidence>
<reference evidence="7 8" key="1">
    <citation type="submission" date="2019-03" db="EMBL/GenBank/DDBJ databases">
        <title>Ramlibacter rhizophilus CCTCC AB2015357, whole genome shotgun sequence.</title>
        <authorList>
            <person name="Zhang X."/>
            <person name="Feng G."/>
            <person name="Zhu H."/>
        </authorList>
    </citation>
    <scope>NUCLEOTIDE SEQUENCE [LARGE SCALE GENOMIC DNA]</scope>
    <source>
        <strain evidence="7 8">CCTCC AB2015357</strain>
    </source>
</reference>
<dbReference type="RefSeq" id="WP_135286623.1">
    <property type="nucleotide sequence ID" value="NZ_SMLL01000007.1"/>
</dbReference>
<dbReference type="InterPro" id="IPR009056">
    <property type="entry name" value="Cyt_c-like_dom"/>
</dbReference>
<keyword evidence="5" id="KW-0732">Signal</keyword>
<dbReference type="SUPFAM" id="SSF46626">
    <property type="entry name" value="Cytochrome c"/>
    <property type="match status" value="1"/>
</dbReference>
<dbReference type="Gene3D" id="1.10.760.10">
    <property type="entry name" value="Cytochrome c-like domain"/>
    <property type="match status" value="1"/>
</dbReference>
<feature type="chain" id="PRO_5021267699" evidence="5">
    <location>
        <begin position="28"/>
        <end position="164"/>
    </location>
</feature>
<evidence type="ECO:0000256" key="5">
    <source>
        <dbReference type="SAM" id="SignalP"/>
    </source>
</evidence>
<evidence type="ECO:0000313" key="8">
    <source>
        <dbReference type="Proteomes" id="UP000297564"/>
    </source>
</evidence>
<dbReference type="Pfam" id="PF00034">
    <property type="entry name" value="Cytochrom_C"/>
    <property type="match status" value="1"/>
</dbReference>
<keyword evidence="1 4" id="KW-0349">Heme</keyword>
<dbReference type="InterPro" id="IPR036909">
    <property type="entry name" value="Cyt_c-like_dom_sf"/>
</dbReference>
<dbReference type="PROSITE" id="PS51007">
    <property type="entry name" value="CYTC"/>
    <property type="match status" value="1"/>
</dbReference>
<accession>A0A4Z0BGR8</accession>
<feature type="domain" description="Cytochrome c" evidence="6">
    <location>
        <begin position="36"/>
        <end position="139"/>
    </location>
</feature>
<keyword evidence="3 4" id="KW-0408">Iron</keyword>
<keyword evidence="8" id="KW-1185">Reference proteome</keyword>
<comment type="caution">
    <text evidence="7">The sequence shown here is derived from an EMBL/GenBank/DDBJ whole genome shotgun (WGS) entry which is preliminary data.</text>
</comment>
<gene>
    <name evidence="7" type="ORF">EZ242_18215</name>
</gene>
<protein>
    <submittedName>
        <fullName evidence="7">Cytochrome C</fullName>
    </submittedName>
</protein>
<keyword evidence="2 4" id="KW-0479">Metal-binding</keyword>
<evidence type="ECO:0000256" key="2">
    <source>
        <dbReference type="ARBA" id="ARBA00022723"/>
    </source>
</evidence>
<sequence length="164" mass="17932">MPQRPSSFLRSAFIALAGACALSTAFAQQAAKPAQGSVERGRYLAKIAGCNDCHTPGYAQAGGKVPEAQWLVGDKLGFQGPWGTTYPANLRLLMQRMSQAEWIKYAKTHEMRPPMPWFALRDMTDQDLASIHRFVRHLGPAGDPAPEYLPPGKAPQGPVIKFPE</sequence>
<feature type="signal peptide" evidence="5">
    <location>
        <begin position="1"/>
        <end position="27"/>
    </location>
</feature>
<dbReference type="GO" id="GO:0020037">
    <property type="term" value="F:heme binding"/>
    <property type="evidence" value="ECO:0007669"/>
    <property type="project" value="InterPro"/>
</dbReference>
<organism evidence="7 8">
    <name type="scientific">Ramlibacter rhizophilus</name>
    <dbReference type="NCBI Taxonomy" id="1781167"/>
    <lineage>
        <taxon>Bacteria</taxon>
        <taxon>Pseudomonadati</taxon>
        <taxon>Pseudomonadota</taxon>
        <taxon>Betaproteobacteria</taxon>
        <taxon>Burkholderiales</taxon>
        <taxon>Comamonadaceae</taxon>
        <taxon>Ramlibacter</taxon>
    </lineage>
</organism>